<dbReference type="AlphaFoldDB" id="A0AA39XW87"/>
<evidence type="ECO:0000313" key="2">
    <source>
        <dbReference type="Proteomes" id="UP001174936"/>
    </source>
</evidence>
<organism evidence="1 2">
    <name type="scientific">Cercophora newfieldiana</name>
    <dbReference type="NCBI Taxonomy" id="92897"/>
    <lineage>
        <taxon>Eukaryota</taxon>
        <taxon>Fungi</taxon>
        <taxon>Dikarya</taxon>
        <taxon>Ascomycota</taxon>
        <taxon>Pezizomycotina</taxon>
        <taxon>Sordariomycetes</taxon>
        <taxon>Sordariomycetidae</taxon>
        <taxon>Sordariales</taxon>
        <taxon>Lasiosphaeriaceae</taxon>
        <taxon>Cercophora</taxon>
    </lineage>
</organism>
<gene>
    <name evidence="1" type="ORF">B0T16DRAFT_461468</name>
</gene>
<comment type="caution">
    <text evidence="1">The sequence shown here is derived from an EMBL/GenBank/DDBJ whole genome shotgun (WGS) entry which is preliminary data.</text>
</comment>
<dbReference type="PANTHER" id="PTHR38166:SF1">
    <property type="entry name" value="C2H2-TYPE DOMAIN-CONTAINING PROTEIN"/>
    <property type="match status" value="1"/>
</dbReference>
<accession>A0AA39XW87</accession>
<sequence length="241" mass="27148">MRKITLDRSPDWPTTHRIKEHLYRCHTVHSCIRCRQTFKSQAALQAHGLLPPAEMCELRPGNPSEGITDAIKLQLKSRKRRPDISEEEKWRGIYTILFPGEEPPSPYHVKETKTVSLESFLRREMRPLVEASVGEAATAAMQPIQEMLLTNLQAIVQANFERAFERFRGLQTIECAGSGVQQLINGTATPLTSESSLAAGQDITSINPRRHMFEPNGINQTDAWLWPPLPIGSRKQSLGSQ</sequence>
<name>A0AA39XW87_9PEZI</name>
<protein>
    <recommendedName>
        <fullName evidence="3">C2H2-type domain-containing protein</fullName>
    </recommendedName>
</protein>
<proteinExistence type="predicted"/>
<evidence type="ECO:0008006" key="3">
    <source>
        <dbReference type="Google" id="ProtNLM"/>
    </source>
</evidence>
<reference evidence="1" key="1">
    <citation type="submission" date="2023-06" db="EMBL/GenBank/DDBJ databases">
        <title>Genome-scale phylogeny and comparative genomics of the fungal order Sordariales.</title>
        <authorList>
            <consortium name="Lawrence Berkeley National Laboratory"/>
            <person name="Hensen N."/>
            <person name="Bonometti L."/>
            <person name="Westerberg I."/>
            <person name="Brannstrom I.O."/>
            <person name="Guillou S."/>
            <person name="Cros-Aarteil S."/>
            <person name="Calhoun S."/>
            <person name="Haridas S."/>
            <person name="Kuo A."/>
            <person name="Mondo S."/>
            <person name="Pangilinan J."/>
            <person name="Riley R."/>
            <person name="Labutti K."/>
            <person name="Andreopoulos B."/>
            <person name="Lipzen A."/>
            <person name="Chen C."/>
            <person name="Yanf M."/>
            <person name="Daum C."/>
            <person name="Ng V."/>
            <person name="Clum A."/>
            <person name="Steindorff A."/>
            <person name="Ohm R."/>
            <person name="Martin F."/>
            <person name="Silar P."/>
            <person name="Natvig D."/>
            <person name="Lalanne C."/>
            <person name="Gautier V."/>
            <person name="Ament-Velasquez S.L."/>
            <person name="Kruys A."/>
            <person name="Hutchinson M.I."/>
            <person name="Powell A.J."/>
            <person name="Barry K."/>
            <person name="Miller A.N."/>
            <person name="Grigoriev I.V."/>
            <person name="Debuchy R."/>
            <person name="Gladieux P."/>
            <person name="Thoren M.H."/>
            <person name="Johannesson H."/>
        </authorList>
    </citation>
    <scope>NUCLEOTIDE SEQUENCE</scope>
    <source>
        <strain evidence="1">SMH2532-1</strain>
    </source>
</reference>
<evidence type="ECO:0000313" key="1">
    <source>
        <dbReference type="EMBL" id="KAK0641401.1"/>
    </source>
</evidence>
<dbReference type="EMBL" id="JAULSV010000006">
    <property type="protein sequence ID" value="KAK0641401.1"/>
    <property type="molecule type" value="Genomic_DNA"/>
</dbReference>
<keyword evidence="2" id="KW-1185">Reference proteome</keyword>
<dbReference type="Proteomes" id="UP001174936">
    <property type="component" value="Unassembled WGS sequence"/>
</dbReference>
<dbReference type="PANTHER" id="PTHR38166">
    <property type="entry name" value="C2H2-TYPE DOMAIN-CONTAINING PROTEIN-RELATED"/>
    <property type="match status" value="1"/>
</dbReference>